<dbReference type="InterPro" id="IPR001471">
    <property type="entry name" value="AP2/ERF_dom"/>
</dbReference>
<name>A0A5J9SRE7_9POAL</name>
<dbReference type="Gramene" id="TVU01517">
    <property type="protein sequence ID" value="TVU01517"/>
    <property type="gene ID" value="EJB05_53015"/>
</dbReference>
<evidence type="ECO:0000256" key="6">
    <source>
        <dbReference type="SAM" id="MobiDB-lite"/>
    </source>
</evidence>
<proteinExistence type="predicted"/>
<dbReference type="CDD" id="cd00018">
    <property type="entry name" value="AP2"/>
    <property type="match status" value="1"/>
</dbReference>
<feature type="compositionally biased region" description="Pro residues" evidence="6">
    <location>
        <begin position="172"/>
        <end position="200"/>
    </location>
</feature>
<comment type="caution">
    <text evidence="8">The sequence shown here is derived from an EMBL/GenBank/DDBJ whole genome shotgun (WGS) entry which is preliminary data.</text>
</comment>
<evidence type="ECO:0000256" key="1">
    <source>
        <dbReference type="ARBA" id="ARBA00004123"/>
    </source>
</evidence>
<evidence type="ECO:0000256" key="4">
    <source>
        <dbReference type="ARBA" id="ARBA00023163"/>
    </source>
</evidence>
<dbReference type="GO" id="GO:0003677">
    <property type="term" value="F:DNA binding"/>
    <property type="evidence" value="ECO:0007669"/>
    <property type="project" value="UniProtKB-KW"/>
</dbReference>
<comment type="subcellular location">
    <subcellularLocation>
        <location evidence="1">Nucleus</location>
    </subcellularLocation>
</comment>
<feature type="region of interest" description="Disordered" evidence="6">
    <location>
        <begin position="163"/>
        <end position="268"/>
    </location>
</feature>
<keyword evidence="3" id="KW-0238">DNA-binding</keyword>
<dbReference type="FunFam" id="3.30.730.10:FF:000001">
    <property type="entry name" value="Ethylene-responsive transcription factor 2"/>
    <property type="match status" value="1"/>
</dbReference>
<dbReference type="SMART" id="SM00380">
    <property type="entry name" value="AP2"/>
    <property type="match status" value="1"/>
</dbReference>
<keyword evidence="9" id="KW-1185">Reference proteome</keyword>
<dbReference type="InterPro" id="IPR016177">
    <property type="entry name" value="DNA-bd_dom_sf"/>
</dbReference>
<dbReference type="InterPro" id="IPR036955">
    <property type="entry name" value="AP2/ERF_dom_sf"/>
</dbReference>
<evidence type="ECO:0000259" key="7">
    <source>
        <dbReference type="PROSITE" id="PS51032"/>
    </source>
</evidence>
<evidence type="ECO:0000256" key="5">
    <source>
        <dbReference type="ARBA" id="ARBA00023242"/>
    </source>
</evidence>
<feature type="domain" description="AP2/ERF" evidence="7">
    <location>
        <begin position="113"/>
        <end position="170"/>
    </location>
</feature>
<dbReference type="Pfam" id="PF00847">
    <property type="entry name" value="AP2"/>
    <property type="match status" value="1"/>
</dbReference>
<evidence type="ECO:0000313" key="8">
    <source>
        <dbReference type="EMBL" id="TVU01517.1"/>
    </source>
</evidence>
<dbReference type="SUPFAM" id="SSF54171">
    <property type="entry name" value="DNA-binding domain"/>
    <property type="match status" value="1"/>
</dbReference>
<dbReference type="AlphaFoldDB" id="A0A5J9SRE7"/>
<gene>
    <name evidence="8" type="ORF">EJB05_53015</name>
</gene>
<dbReference type="GO" id="GO:0003700">
    <property type="term" value="F:DNA-binding transcription factor activity"/>
    <property type="evidence" value="ECO:0007669"/>
    <property type="project" value="InterPro"/>
</dbReference>
<sequence length="268" mass="28591">MDPSLEKKAVAVAREAAMEEEVAGKAAVEVEEAEESVDVEVEEPVAPRCRLVRIIVHDEDATDSSSDEDEDDEEEERMPPPAAAAAGVKRKRVLLRAVGGGGGEGDGKAAEVRYTGVRRRPWGRWAAEIRDPQLRRRVWLGTFDTAEEAAAAYDAACRRLRGPSAATNLPSANPPPPPPPAPRPAAAPLPPRPPPSPRPPQQERKQPQPPSDSPPATEKLVAASSSSPEPFVPLPVWALISGKRKKRSGCGGRVPALRTPPAEEAGRA</sequence>
<dbReference type="Gene3D" id="3.30.730.10">
    <property type="entry name" value="AP2/ERF domain"/>
    <property type="match status" value="1"/>
</dbReference>
<dbReference type="Proteomes" id="UP000324897">
    <property type="component" value="Unassembled WGS sequence"/>
</dbReference>
<dbReference type="InterPro" id="IPR050913">
    <property type="entry name" value="AP2/ERF_ERF"/>
</dbReference>
<evidence type="ECO:0000256" key="3">
    <source>
        <dbReference type="ARBA" id="ARBA00023125"/>
    </source>
</evidence>
<evidence type="ECO:0000313" key="9">
    <source>
        <dbReference type="Proteomes" id="UP000324897"/>
    </source>
</evidence>
<organism evidence="8 9">
    <name type="scientific">Eragrostis curvula</name>
    <name type="common">weeping love grass</name>
    <dbReference type="NCBI Taxonomy" id="38414"/>
    <lineage>
        <taxon>Eukaryota</taxon>
        <taxon>Viridiplantae</taxon>
        <taxon>Streptophyta</taxon>
        <taxon>Embryophyta</taxon>
        <taxon>Tracheophyta</taxon>
        <taxon>Spermatophyta</taxon>
        <taxon>Magnoliopsida</taxon>
        <taxon>Liliopsida</taxon>
        <taxon>Poales</taxon>
        <taxon>Poaceae</taxon>
        <taxon>PACMAD clade</taxon>
        <taxon>Chloridoideae</taxon>
        <taxon>Eragrostideae</taxon>
        <taxon>Eragrostidinae</taxon>
        <taxon>Eragrostis</taxon>
    </lineage>
</organism>
<dbReference type="PANTHER" id="PTHR31194:SF67">
    <property type="entry name" value="AP2_ERF DOMAIN-CONTAINING PROTEIN"/>
    <property type="match status" value="1"/>
</dbReference>
<dbReference type="EMBL" id="RWGY01000429">
    <property type="protein sequence ID" value="TVU01517.1"/>
    <property type="molecule type" value="Genomic_DNA"/>
</dbReference>
<dbReference type="GO" id="GO:0005634">
    <property type="term" value="C:nucleus"/>
    <property type="evidence" value="ECO:0007669"/>
    <property type="project" value="UniProtKB-SubCell"/>
</dbReference>
<reference evidence="8 9" key="1">
    <citation type="journal article" date="2019" name="Sci. Rep.">
        <title>A high-quality genome of Eragrostis curvula grass provides insights into Poaceae evolution and supports new strategies to enhance forage quality.</title>
        <authorList>
            <person name="Carballo J."/>
            <person name="Santos B.A.C.M."/>
            <person name="Zappacosta D."/>
            <person name="Garbus I."/>
            <person name="Selva J.P."/>
            <person name="Gallo C.A."/>
            <person name="Diaz A."/>
            <person name="Albertini E."/>
            <person name="Caccamo M."/>
            <person name="Echenique V."/>
        </authorList>
    </citation>
    <scope>NUCLEOTIDE SEQUENCE [LARGE SCALE GENOMIC DNA]</scope>
    <source>
        <strain evidence="9">cv. Victoria</strain>
        <tissue evidence="8">Leaf</tissue>
    </source>
</reference>
<feature type="compositionally biased region" description="Acidic residues" evidence="6">
    <location>
        <begin position="60"/>
        <end position="76"/>
    </location>
</feature>
<feature type="region of interest" description="Disordered" evidence="6">
    <location>
        <begin position="56"/>
        <end position="88"/>
    </location>
</feature>
<dbReference type="PRINTS" id="PR00367">
    <property type="entry name" value="ETHRSPELEMNT"/>
</dbReference>
<dbReference type="PANTHER" id="PTHR31194">
    <property type="entry name" value="SHN SHINE , DNA BINDING / TRANSCRIPTION FACTOR"/>
    <property type="match status" value="1"/>
</dbReference>
<dbReference type="PROSITE" id="PS51032">
    <property type="entry name" value="AP2_ERF"/>
    <property type="match status" value="1"/>
</dbReference>
<protein>
    <recommendedName>
        <fullName evidence="7">AP2/ERF domain-containing protein</fullName>
    </recommendedName>
</protein>
<evidence type="ECO:0000256" key="2">
    <source>
        <dbReference type="ARBA" id="ARBA00023015"/>
    </source>
</evidence>
<keyword evidence="5" id="KW-0539">Nucleus</keyword>
<dbReference type="OrthoDB" id="1931494at2759"/>
<keyword evidence="4" id="KW-0804">Transcription</keyword>
<feature type="non-terminal residue" evidence="8">
    <location>
        <position position="1"/>
    </location>
</feature>
<keyword evidence="2" id="KW-0805">Transcription regulation</keyword>
<accession>A0A5J9SRE7</accession>